<accession>A0ABV7CZT6</accession>
<evidence type="ECO:0000256" key="2">
    <source>
        <dbReference type="ARBA" id="ARBA00022448"/>
    </source>
</evidence>
<evidence type="ECO:0000256" key="8">
    <source>
        <dbReference type="ARBA" id="ARBA00038436"/>
    </source>
</evidence>
<evidence type="ECO:0000256" key="3">
    <source>
        <dbReference type="ARBA" id="ARBA00022475"/>
    </source>
</evidence>
<evidence type="ECO:0000256" key="1">
    <source>
        <dbReference type="ARBA" id="ARBA00004429"/>
    </source>
</evidence>
<sequence>MDRILHVINRATEIITMSLLLAMVALVFLQVCTRLLLDSSFSWTDELARYMFIWVVFLGGGIAFQHGTHISIEAMKEKLPFHLQRVLQVFVTVVCILFFILLITTGIQLMNSSMSQTSPALSLPMGLMYSVIPVSGLLQIWNVIDINRRNWSQPNGSVERLET</sequence>
<keyword evidence="2" id="KW-0813">Transport</keyword>
<feature type="transmembrane region" description="Helical" evidence="9">
    <location>
        <begin position="12"/>
        <end position="36"/>
    </location>
</feature>
<keyword evidence="5 9" id="KW-0812">Transmembrane</keyword>
<dbReference type="Proteomes" id="UP001595279">
    <property type="component" value="Unassembled WGS sequence"/>
</dbReference>
<dbReference type="PANTHER" id="PTHR35011:SF2">
    <property type="entry name" value="2,3-DIKETO-L-GULONATE TRAP TRANSPORTER SMALL PERMEASE PROTEIN YIAM"/>
    <property type="match status" value="1"/>
</dbReference>
<evidence type="ECO:0000256" key="9">
    <source>
        <dbReference type="SAM" id="Phobius"/>
    </source>
</evidence>
<name>A0ABV7CZT6_9BACI</name>
<evidence type="ECO:0000256" key="6">
    <source>
        <dbReference type="ARBA" id="ARBA00022989"/>
    </source>
</evidence>
<feature type="transmembrane region" description="Helical" evidence="9">
    <location>
        <begin position="127"/>
        <end position="144"/>
    </location>
</feature>
<evidence type="ECO:0000256" key="4">
    <source>
        <dbReference type="ARBA" id="ARBA00022519"/>
    </source>
</evidence>
<feature type="transmembrane region" description="Helical" evidence="9">
    <location>
        <begin position="48"/>
        <end position="65"/>
    </location>
</feature>
<dbReference type="EMBL" id="JBHRSA010000058">
    <property type="protein sequence ID" value="MFC3041822.1"/>
    <property type="molecule type" value="Genomic_DNA"/>
</dbReference>
<keyword evidence="6 9" id="KW-1133">Transmembrane helix</keyword>
<comment type="similarity">
    <text evidence="8">Belongs to the TRAP transporter small permease family.</text>
</comment>
<feature type="domain" description="Tripartite ATP-independent periplasmic transporters DctQ component" evidence="10">
    <location>
        <begin position="23"/>
        <end position="144"/>
    </location>
</feature>
<evidence type="ECO:0000313" key="11">
    <source>
        <dbReference type="EMBL" id="MFC3041822.1"/>
    </source>
</evidence>
<protein>
    <submittedName>
        <fullName evidence="11">TRAP transporter small permease</fullName>
    </submittedName>
</protein>
<dbReference type="RefSeq" id="WP_390274961.1">
    <property type="nucleotide sequence ID" value="NZ_JBHRSA010000058.1"/>
</dbReference>
<evidence type="ECO:0000256" key="7">
    <source>
        <dbReference type="ARBA" id="ARBA00023136"/>
    </source>
</evidence>
<organism evidence="11 12">
    <name type="scientific">Virgibacillus xinjiangensis</name>
    <dbReference type="NCBI Taxonomy" id="393090"/>
    <lineage>
        <taxon>Bacteria</taxon>
        <taxon>Bacillati</taxon>
        <taxon>Bacillota</taxon>
        <taxon>Bacilli</taxon>
        <taxon>Bacillales</taxon>
        <taxon>Bacillaceae</taxon>
        <taxon>Virgibacillus</taxon>
    </lineage>
</organism>
<reference evidence="12" key="1">
    <citation type="journal article" date="2019" name="Int. J. Syst. Evol. Microbiol.">
        <title>The Global Catalogue of Microorganisms (GCM) 10K type strain sequencing project: providing services to taxonomists for standard genome sequencing and annotation.</title>
        <authorList>
            <consortium name="The Broad Institute Genomics Platform"/>
            <consortium name="The Broad Institute Genome Sequencing Center for Infectious Disease"/>
            <person name="Wu L."/>
            <person name="Ma J."/>
        </authorList>
    </citation>
    <scope>NUCLEOTIDE SEQUENCE [LARGE SCALE GENOMIC DNA]</scope>
    <source>
        <strain evidence="12">KCTC 13128</strain>
    </source>
</reference>
<comment type="subcellular location">
    <subcellularLocation>
        <location evidence="1">Cell inner membrane</location>
        <topology evidence="1">Multi-pass membrane protein</topology>
    </subcellularLocation>
</comment>
<dbReference type="InterPro" id="IPR055348">
    <property type="entry name" value="DctQ"/>
</dbReference>
<comment type="caution">
    <text evidence="11">The sequence shown here is derived from an EMBL/GenBank/DDBJ whole genome shotgun (WGS) entry which is preliminary data.</text>
</comment>
<keyword evidence="7 9" id="KW-0472">Membrane</keyword>
<dbReference type="InterPro" id="IPR007387">
    <property type="entry name" value="TRAP_DctQ"/>
</dbReference>
<evidence type="ECO:0000259" key="10">
    <source>
        <dbReference type="Pfam" id="PF04290"/>
    </source>
</evidence>
<dbReference type="Pfam" id="PF04290">
    <property type="entry name" value="DctQ"/>
    <property type="match status" value="1"/>
</dbReference>
<feature type="transmembrane region" description="Helical" evidence="9">
    <location>
        <begin position="86"/>
        <end position="107"/>
    </location>
</feature>
<gene>
    <name evidence="11" type="ORF">ACFOGI_16425</name>
</gene>
<keyword evidence="3" id="KW-1003">Cell membrane</keyword>
<dbReference type="PANTHER" id="PTHR35011">
    <property type="entry name" value="2,3-DIKETO-L-GULONATE TRAP TRANSPORTER SMALL PERMEASE PROTEIN YIAM"/>
    <property type="match status" value="1"/>
</dbReference>
<proteinExistence type="inferred from homology"/>
<keyword evidence="12" id="KW-1185">Reference proteome</keyword>
<keyword evidence="4" id="KW-0997">Cell inner membrane</keyword>
<evidence type="ECO:0000313" key="12">
    <source>
        <dbReference type="Proteomes" id="UP001595279"/>
    </source>
</evidence>
<evidence type="ECO:0000256" key="5">
    <source>
        <dbReference type="ARBA" id="ARBA00022692"/>
    </source>
</evidence>